<keyword evidence="1" id="KW-0732">Signal</keyword>
<dbReference type="GO" id="GO:0016787">
    <property type="term" value="F:hydrolase activity"/>
    <property type="evidence" value="ECO:0007669"/>
    <property type="project" value="InterPro"/>
</dbReference>
<dbReference type="InterPro" id="IPR050261">
    <property type="entry name" value="FrsA_esterase"/>
</dbReference>
<evidence type="ECO:0000256" key="1">
    <source>
        <dbReference type="SAM" id="SignalP"/>
    </source>
</evidence>
<keyword evidence="4" id="KW-1185">Reference proteome</keyword>
<dbReference type="InterPro" id="IPR029058">
    <property type="entry name" value="AB_hydrolase_fold"/>
</dbReference>
<feature type="chain" id="PRO_5042844224" description="Xaa-Pro dipeptidyl-peptidase-like domain-containing protein" evidence="1">
    <location>
        <begin position="20"/>
        <end position="441"/>
    </location>
</feature>
<dbReference type="PANTHER" id="PTHR22946:SF12">
    <property type="entry name" value="CONIDIAL PIGMENT BIOSYNTHESIS PROTEIN AYG1 (AFU_ORTHOLOGUE AFUA_2G17550)"/>
    <property type="match status" value="1"/>
</dbReference>
<dbReference type="Gene3D" id="1.20.1440.110">
    <property type="entry name" value="acylaminoacyl peptidase"/>
    <property type="match status" value="1"/>
</dbReference>
<dbReference type="PANTHER" id="PTHR22946">
    <property type="entry name" value="DIENELACTONE HYDROLASE DOMAIN-CONTAINING PROTEIN-RELATED"/>
    <property type="match status" value="1"/>
</dbReference>
<feature type="signal peptide" evidence="1">
    <location>
        <begin position="1"/>
        <end position="19"/>
    </location>
</feature>
<evidence type="ECO:0000313" key="3">
    <source>
        <dbReference type="EMBL" id="KAK7740847.1"/>
    </source>
</evidence>
<evidence type="ECO:0000259" key="2">
    <source>
        <dbReference type="Pfam" id="PF02129"/>
    </source>
</evidence>
<protein>
    <recommendedName>
        <fullName evidence="2">Xaa-Pro dipeptidyl-peptidase-like domain-containing protein</fullName>
    </recommendedName>
</protein>
<dbReference type="SUPFAM" id="SSF53474">
    <property type="entry name" value="alpha/beta-Hydrolases"/>
    <property type="match status" value="1"/>
</dbReference>
<dbReference type="Pfam" id="PF02129">
    <property type="entry name" value="Peptidase_S15"/>
    <property type="match status" value="1"/>
</dbReference>
<reference evidence="3 4" key="1">
    <citation type="submission" date="2024-02" db="EMBL/GenBank/DDBJ databases">
        <title>De novo assembly and annotation of 12 fungi associated with fruit tree decline syndrome in Ontario, Canada.</title>
        <authorList>
            <person name="Sulman M."/>
            <person name="Ellouze W."/>
            <person name="Ilyukhin E."/>
        </authorList>
    </citation>
    <scope>NUCLEOTIDE SEQUENCE [LARGE SCALE GENOMIC DNA]</scope>
    <source>
        <strain evidence="3 4">M11/M66-122</strain>
    </source>
</reference>
<sequence length="441" mass="48256">MKISQTSALLMGFSGLVQGAPWLREKIGNVKRDNGTTDPMLQLSSDSSFHFEILRVLSGAPYQGADIGEVLVAANKIVPGDFESYYSAFYDLASRVHSTSQAIDSKKYPVSARNALFREATYYRSADFYLHGNKSDPRINSLWEQQLASFDAAIALLPVPGKRITIQADGFTIPAIFYGTGLPGRRPTMLMCSGFDGSQEEMYHQVGEAVVQRGMNVITFEGPGQPTVRRQQNLGFIPEWEKVVTPVLDWALKRREVDPHKVGLWGSSFGGYLAPRAAAVEHRLAAVVAFDGIYSFADGIAKQFGADAVALFKSGNKTAFNLALEAALVSPKASTGTKWGIEQGMWSFNADTPYEWFSDVQKYTLEGLVQNITVPVYVGDAQNDQFFPGQAVALAQALGDRATYRNFLNADGAGEHCSLGASVLSNQVVLDWFEDVVGWTR</sequence>
<organism evidence="3 4">
    <name type="scientific">Diatrype stigma</name>
    <dbReference type="NCBI Taxonomy" id="117547"/>
    <lineage>
        <taxon>Eukaryota</taxon>
        <taxon>Fungi</taxon>
        <taxon>Dikarya</taxon>
        <taxon>Ascomycota</taxon>
        <taxon>Pezizomycotina</taxon>
        <taxon>Sordariomycetes</taxon>
        <taxon>Xylariomycetidae</taxon>
        <taxon>Xylariales</taxon>
        <taxon>Diatrypaceae</taxon>
        <taxon>Diatrype</taxon>
    </lineage>
</organism>
<evidence type="ECO:0000313" key="4">
    <source>
        <dbReference type="Proteomes" id="UP001320420"/>
    </source>
</evidence>
<dbReference type="Gene3D" id="3.40.50.1820">
    <property type="entry name" value="alpha/beta hydrolase"/>
    <property type="match status" value="1"/>
</dbReference>
<dbReference type="EMBL" id="JAKJXP020000161">
    <property type="protein sequence ID" value="KAK7740847.1"/>
    <property type="molecule type" value="Genomic_DNA"/>
</dbReference>
<dbReference type="InterPro" id="IPR000383">
    <property type="entry name" value="Xaa-Pro-like_dom"/>
</dbReference>
<feature type="domain" description="Xaa-Pro dipeptidyl-peptidase-like" evidence="2">
    <location>
        <begin position="187"/>
        <end position="401"/>
    </location>
</feature>
<proteinExistence type="predicted"/>
<gene>
    <name evidence="3" type="ORF">SLS62_010992</name>
</gene>
<name>A0AAN9U6I5_9PEZI</name>
<comment type="caution">
    <text evidence="3">The sequence shown here is derived from an EMBL/GenBank/DDBJ whole genome shotgun (WGS) entry which is preliminary data.</text>
</comment>
<dbReference type="AlphaFoldDB" id="A0AAN9U6I5"/>
<dbReference type="Proteomes" id="UP001320420">
    <property type="component" value="Unassembled WGS sequence"/>
</dbReference>
<accession>A0AAN9U6I5</accession>